<dbReference type="Proteomes" id="UP000886998">
    <property type="component" value="Unassembled WGS sequence"/>
</dbReference>
<dbReference type="EMBL" id="BMAV01001091">
    <property type="protein sequence ID" value="GFY38862.1"/>
    <property type="molecule type" value="Genomic_DNA"/>
</dbReference>
<sequence length="77" mass="8905">MCMRIPLYPLRLTEDSLKCGHTSFEDDPQVGWPETVATLKTIVKEHDIVLHNKQGKVIEILMWEYQKKGCKTSCTKN</sequence>
<gene>
    <name evidence="1" type="ORF">TNIN_398441</name>
</gene>
<reference evidence="1" key="1">
    <citation type="submission" date="2020-08" db="EMBL/GenBank/DDBJ databases">
        <title>Multicomponent nature underlies the extraordinary mechanical properties of spider dragline silk.</title>
        <authorList>
            <person name="Kono N."/>
            <person name="Nakamura H."/>
            <person name="Mori M."/>
            <person name="Yoshida Y."/>
            <person name="Ohtoshi R."/>
            <person name="Malay A.D."/>
            <person name="Moran D.A.P."/>
            <person name="Tomita M."/>
            <person name="Numata K."/>
            <person name="Arakawa K."/>
        </authorList>
    </citation>
    <scope>NUCLEOTIDE SEQUENCE</scope>
</reference>
<evidence type="ECO:0000313" key="1">
    <source>
        <dbReference type="EMBL" id="GFY38862.1"/>
    </source>
</evidence>
<evidence type="ECO:0000313" key="2">
    <source>
        <dbReference type="Proteomes" id="UP000886998"/>
    </source>
</evidence>
<dbReference type="AlphaFoldDB" id="A0A8X6WQS8"/>
<proteinExistence type="predicted"/>
<comment type="caution">
    <text evidence="1">The sequence shown here is derived from an EMBL/GenBank/DDBJ whole genome shotgun (WGS) entry which is preliminary data.</text>
</comment>
<keyword evidence="2" id="KW-1185">Reference proteome</keyword>
<protein>
    <submittedName>
        <fullName evidence="1">Uncharacterized protein</fullName>
    </submittedName>
</protein>
<name>A0A8X6WQS8_9ARAC</name>
<organism evidence="1 2">
    <name type="scientific">Trichonephila inaurata madagascariensis</name>
    <dbReference type="NCBI Taxonomy" id="2747483"/>
    <lineage>
        <taxon>Eukaryota</taxon>
        <taxon>Metazoa</taxon>
        <taxon>Ecdysozoa</taxon>
        <taxon>Arthropoda</taxon>
        <taxon>Chelicerata</taxon>
        <taxon>Arachnida</taxon>
        <taxon>Araneae</taxon>
        <taxon>Araneomorphae</taxon>
        <taxon>Entelegynae</taxon>
        <taxon>Araneoidea</taxon>
        <taxon>Nephilidae</taxon>
        <taxon>Trichonephila</taxon>
        <taxon>Trichonephila inaurata</taxon>
    </lineage>
</organism>
<accession>A0A8X6WQS8</accession>